<organism evidence="2 3">
    <name type="scientific">Silicimonas algicola</name>
    <dbReference type="NCBI Taxonomy" id="1826607"/>
    <lineage>
        <taxon>Bacteria</taxon>
        <taxon>Pseudomonadati</taxon>
        <taxon>Pseudomonadota</taxon>
        <taxon>Alphaproteobacteria</taxon>
        <taxon>Rhodobacterales</taxon>
        <taxon>Paracoccaceae</taxon>
    </lineage>
</organism>
<accession>A0A316GAA4</accession>
<dbReference type="EMBL" id="QGGV01000002">
    <property type="protein sequence ID" value="PWK57808.1"/>
    <property type="molecule type" value="Genomic_DNA"/>
</dbReference>
<feature type="transmembrane region" description="Helical" evidence="1">
    <location>
        <begin position="36"/>
        <end position="57"/>
    </location>
</feature>
<sequence length="58" mass="5778">MSNGRPVTFILGSGFLFATGSALYLAIAGASATMTFLGYAGGGQIGMLAAACCIAAWR</sequence>
<dbReference type="Proteomes" id="UP000245390">
    <property type="component" value="Unassembled WGS sequence"/>
</dbReference>
<comment type="caution">
    <text evidence="2">The sequence shown here is derived from an EMBL/GenBank/DDBJ whole genome shotgun (WGS) entry which is preliminary data.</text>
</comment>
<dbReference type="AlphaFoldDB" id="A0A316GAA4"/>
<keyword evidence="3" id="KW-1185">Reference proteome</keyword>
<reference evidence="2 3" key="1">
    <citation type="submission" date="2018-05" db="EMBL/GenBank/DDBJ databases">
        <title>Genomic Encyclopedia of Type Strains, Phase IV (KMG-IV): sequencing the most valuable type-strain genomes for metagenomic binning, comparative biology and taxonomic classification.</title>
        <authorList>
            <person name="Goeker M."/>
        </authorList>
    </citation>
    <scope>NUCLEOTIDE SEQUENCE [LARGE SCALE GENOMIC DNA]</scope>
    <source>
        <strain evidence="2 3">DSM 103371</strain>
    </source>
</reference>
<keyword evidence="1" id="KW-0812">Transmembrane</keyword>
<gene>
    <name evidence="2" type="ORF">C8D95_102456</name>
</gene>
<protein>
    <submittedName>
        <fullName evidence="2">Uncharacterized protein</fullName>
    </submittedName>
</protein>
<evidence type="ECO:0000256" key="1">
    <source>
        <dbReference type="SAM" id="Phobius"/>
    </source>
</evidence>
<feature type="transmembrane region" description="Helical" evidence="1">
    <location>
        <begin position="7"/>
        <end position="30"/>
    </location>
</feature>
<evidence type="ECO:0000313" key="2">
    <source>
        <dbReference type="EMBL" id="PWK57808.1"/>
    </source>
</evidence>
<keyword evidence="1" id="KW-1133">Transmembrane helix</keyword>
<name>A0A316GAA4_9RHOB</name>
<proteinExistence type="predicted"/>
<evidence type="ECO:0000313" key="3">
    <source>
        <dbReference type="Proteomes" id="UP000245390"/>
    </source>
</evidence>
<keyword evidence="1" id="KW-0472">Membrane</keyword>